<dbReference type="AlphaFoldDB" id="A0A0N5AT71"/>
<comment type="subcellular location">
    <subcellularLocation>
        <location evidence="1">Cell membrane</location>
        <topology evidence="1">Single-pass type I membrane protein</topology>
    </subcellularLocation>
</comment>
<evidence type="ECO:0000256" key="8">
    <source>
        <dbReference type="ARBA" id="ARBA00023136"/>
    </source>
</evidence>
<accession>A0A0N5AT71</accession>
<dbReference type="SUPFAM" id="SSF49265">
    <property type="entry name" value="Fibronectin type III"/>
    <property type="match status" value="2"/>
</dbReference>
<dbReference type="Pfam" id="PF00041">
    <property type="entry name" value="fn3"/>
    <property type="match status" value="1"/>
</dbReference>
<dbReference type="SMART" id="SM00409">
    <property type="entry name" value="IG"/>
    <property type="match status" value="3"/>
</dbReference>
<keyword evidence="4" id="KW-0732">Signal</keyword>
<dbReference type="InterPro" id="IPR013098">
    <property type="entry name" value="Ig_I-set"/>
</dbReference>
<dbReference type="SMART" id="SM00408">
    <property type="entry name" value="IGc2"/>
    <property type="match status" value="2"/>
</dbReference>
<evidence type="ECO:0000256" key="4">
    <source>
        <dbReference type="ARBA" id="ARBA00022729"/>
    </source>
</evidence>
<feature type="domain" description="Fibronectin type-III" evidence="15">
    <location>
        <begin position="477"/>
        <end position="574"/>
    </location>
</feature>
<feature type="domain" description="Fibronectin type-III" evidence="15">
    <location>
        <begin position="825"/>
        <end position="924"/>
    </location>
</feature>
<dbReference type="GO" id="GO:0007155">
    <property type="term" value="P:cell adhesion"/>
    <property type="evidence" value="ECO:0007669"/>
    <property type="project" value="UniProtKB-KW"/>
</dbReference>
<proteinExistence type="predicted"/>
<feature type="compositionally biased region" description="Basic and acidic residues" evidence="12">
    <location>
        <begin position="985"/>
        <end position="998"/>
    </location>
</feature>
<protein>
    <submittedName>
        <fullName evidence="17">Neuroglian</fullName>
    </submittedName>
</protein>
<evidence type="ECO:0000259" key="15">
    <source>
        <dbReference type="PROSITE" id="PS50853"/>
    </source>
</evidence>
<dbReference type="CDD" id="cd00063">
    <property type="entry name" value="FN3"/>
    <property type="match status" value="2"/>
</dbReference>
<name>A0A0N5AT71_9BILA</name>
<dbReference type="InterPro" id="IPR051170">
    <property type="entry name" value="Neural/epithelial_adhesion"/>
</dbReference>
<evidence type="ECO:0000256" key="10">
    <source>
        <dbReference type="ARBA" id="ARBA00023180"/>
    </source>
</evidence>
<evidence type="ECO:0000256" key="9">
    <source>
        <dbReference type="ARBA" id="ARBA00023157"/>
    </source>
</evidence>
<dbReference type="PROSITE" id="PS50835">
    <property type="entry name" value="IG_LIKE"/>
    <property type="match status" value="3"/>
</dbReference>
<feature type="domain" description="Fibronectin type-III" evidence="15">
    <location>
        <begin position="717"/>
        <end position="819"/>
    </location>
</feature>
<keyword evidence="10" id="KW-0325">Glycoprotein</keyword>
<dbReference type="GO" id="GO:0043005">
    <property type="term" value="C:neuron projection"/>
    <property type="evidence" value="ECO:0007669"/>
    <property type="project" value="TreeGrafter"/>
</dbReference>
<dbReference type="SMART" id="SM00060">
    <property type="entry name" value="FN3"/>
    <property type="match status" value="4"/>
</dbReference>
<evidence type="ECO:0000256" key="12">
    <source>
        <dbReference type="SAM" id="MobiDB-lite"/>
    </source>
</evidence>
<dbReference type="InterPro" id="IPR036116">
    <property type="entry name" value="FN3_sf"/>
</dbReference>
<dbReference type="Gene3D" id="2.60.40.10">
    <property type="entry name" value="Immunoglobulins"/>
    <property type="match status" value="8"/>
</dbReference>
<dbReference type="InterPro" id="IPR007110">
    <property type="entry name" value="Ig-like_dom"/>
</dbReference>
<feature type="domain" description="Ig-like" evidence="14">
    <location>
        <begin position="72"/>
        <end position="152"/>
    </location>
</feature>
<dbReference type="PANTHER" id="PTHR12231:SF257">
    <property type="entry name" value="NEURAL CELL ADHESION MOLECULE L1-LIKE PROTEIN"/>
    <property type="match status" value="1"/>
</dbReference>
<dbReference type="InterPro" id="IPR026966">
    <property type="entry name" value="Neurofascin/L1/NrCAM_C"/>
</dbReference>
<organism evidence="16 17">
    <name type="scientific">Syphacia muris</name>
    <dbReference type="NCBI Taxonomy" id="451379"/>
    <lineage>
        <taxon>Eukaryota</taxon>
        <taxon>Metazoa</taxon>
        <taxon>Ecdysozoa</taxon>
        <taxon>Nematoda</taxon>
        <taxon>Chromadorea</taxon>
        <taxon>Rhabditida</taxon>
        <taxon>Spirurina</taxon>
        <taxon>Oxyuridomorpha</taxon>
        <taxon>Oxyuroidea</taxon>
        <taxon>Oxyuridae</taxon>
        <taxon>Syphacia</taxon>
    </lineage>
</organism>
<keyword evidence="11" id="KW-0393">Immunoglobulin domain</keyword>
<dbReference type="Pfam" id="PF13882">
    <property type="entry name" value="Bravo_FIGEY"/>
    <property type="match status" value="1"/>
</dbReference>
<sequence length="1057" mass="117387">MNADMPIPEPTWYHNGVVIPYNDGKSGYYTFENYGKSILFNVTWESGGLYECRFNQHSGLDRKFNVTVKSKPFWIDGPPNAVNTSEDEEAVIRCKAGGLPPPSIEFLKNGVLIKPNSHMVIEEDTLTIKNVKKSKNIGDDGDDAVYQCRATNEYGFLWENIPLRIFAMPPMLQSDSGTVSVVKNKSAFLKCKFAASPKVTFTWKGPSSDKIISEGSRQDAPNEGIIEIKDVSENDAGEYTCVAKNKYGTANSTVSLIVREPTVIAPLSETLRSVVAGKDIYIPCNATHDENLQVVYEWYMNDNFLREDLLKSGHYLIDGNHGLHIKNPTRNDAARYDCIARTELDEANSSISIDVKDVPKAVHQVVLTCSPGNAKVSFTYFENESGNTSVNEFWVQYRIGNGTFDEAAWQTYPLAVFADSLKNIGNEQKKYEGTASVDLKPFGNYQFRVFGRNNVGDGVPVMANGTCQTASSIPTRNPSNVAVKIISRDQIKVSWDPLPREDWNGEDFHYVVRQRKKDGADEWNETVIEDPFQNYVILNIPDAADAGHEIQVGVKNKEGSPQVSPQSIDIIPSEGDLMHVVPSNFRIVELGSTSVKFEWDPVTSIASNNNLVKIKITCKPLRDDDELNGDTGFSADSQSRNKRHIYQTFRRKRNAICGEEYDDSPHTVVVSLNETKYTVEGFCPDTKYKAQIALSNGETDGDSSEITFTTLKGVPSQVQNLEASAVNYIEKEERGVVVVSWNHPKRSKEADMEYIVEICKIQQNNAVARDSCPTTKTKERTLRLTDLDFDTHYRVIATGVTSVGKGDPNSCDVRTVPEVVNSELPPVKPSVSAEANENSIEYKVTPGVVDDNRPVGNVFYTEYREEGSDEWKKTDNLVSDLRGHLSGLEAGTNYDLHSVAAYVDERGNEVKTVSPDMKVRTAGAARASAKLWLLLLIVLIILLVFCILCVICVAARRRGAKYPVSEKERQQGRIPILSDDKERGFGEYIKPEDDEKRSLTGGSKAESETDSMAEYGDSDPGRFTEDGSFIGQYVPNKTLVSTSATGRPDRESASTFV</sequence>
<evidence type="ECO:0000256" key="3">
    <source>
        <dbReference type="ARBA" id="ARBA00022692"/>
    </source>
</evidence>
<keyword evidence="5" id="KW-0677">Repeat</keyword>
<keyword evidence="3 13" id="KW-0812">Transmembrane</keyword>
<dbReference type="PANTHER" id="PTHR12231">
    <property type="entry name" value="CTX-RELATED TYPE I TRANSMEMBRANE PROTEIN"/>
    <property type="match status" value="1"/>
</dbReference>
<keyword evidence="7 13" id="KW-1133">Transmembrane helix</keyword>
<dbReference type="GO" id="GO:0005886">
    <property type="term" value="C:plasma membrane"/>
    <property type="evidence" value="ECO:0007669"/>
    <property type="project" value="UniProtKB-SubCell"/>
</dbReference>
<dbReference type="PROSITE" id="PS50853">
    <property type="entry name" value="FN3"/>
    <property type="match status" value="3"/>
</dbReference>
<feature type="transmembrane region" description="Helical" evidence="13">
    <location>
        <begin position="931"/>
        <end position="955"/>
    </location>
</feature>
<keyword evidence="8 13" id="KW-0472">Membrane</keyword>
<evidence type="ECO:0000256" key="6">
    <source>
        <dbReference type="ARBA" id="ARBA00022889"/>
    </source>
</evidence>
<keyword evidence="6" id="KW-0130">Cell adhesion</keyword>
<evidence type="ECO:0000313" key="16">
    <source>
        <dbReference type="Proteomes" id="UP000046393"/>
    </source>
</evidence>
<dbReference type="InterPro" id="IPR003598">
    <property type="entry name" value="Ig_sub2"/>
</dbReference>
<feature type="region of interest" description="Disordered" evidence="12">
    <location>
        <begin position="985"/>
        <end position="1029"/>
    </location>
</feature>
<evidence type="ECO:0000256" key="1">
    <source>
        <dbReference type="ARBA" id="ARBA00004251"/>
    </source>
</evidence>
<feature type="domain" description="Ig-like" evidence="14">
    <location>
        <begin position="169"/>
        <end position="255"/>
    </location>
</feature>
<reference evidence="17" key="1">
    <citation type="submission" date="2017-02" db="UniProtKB">
        <authorList>
            <consortium name="WormBaseParasite"/>
        </authorList>
    </citation>
    <scope>IDENTIFICATION</scope>
</reference>
<evidence type="ECO:0000256" key="11">
    <source>
        <dbReference type="ARBA" id="ARBA00023319"/>
    </source>
</evidence>
<dbReference type="Pfam" id="PF07679">
    <property type="entry name" value="I-set"/>
    <property type="match status" value="3"/>
</dbReference>
<evidence type="ECO:0000313" key="17">
    <source>
        <dbReference type="WBParaSite" id="SMUV_0000801501-mRNA-1"/>
    </source>
</evidence>
<evidence type="ECO:0000256" key="7">
    <source>
        <dbReference type="ARBA" id="ARBA00022989"/>
    </source>
</evidence>
<evidence type="ECO:0000256" key="2">
    <source>
        <dbReference type="ARBA" id="ARBA00022475"/>
    </source>
</evidence>
<evidence type="ECO:0000259" key="14">
    <source>
        <dbReference type="PROSITE" id="PS50835"/>
    </source>
</evidence>
<dbReference type="InterPro" id="IPR003961">
    <property type="entry name" value="FN3_dom"/>
</dbReference>
<dbReference type="InterPro" id="IPR013783">
    <property type="entry name" value="Ig-like_fold"/>
</dbReference>
<dbReference type="InterPro" id="IPR036179">
    <property type="entry name" value="Ig-like_dom_sf"/>
</dbReference>
<dbReference type="Proteomes" id="UP000046393">
    <property type="component" value="Unplaced"/>
</dbReference>
<keyword evidence="9" id="KW-1015">Disulfide bond</keyword>
<dbReference type="SUPFAM" id="SSF48726">
    <property type="entry name" value="Immunoglobulin"/>
    <property type="match status" value="4"/>
</dbReference>
<keyword evidence="16" id="KW-1185">Reference proteome</keyword>
<evidence type="ECO:0000256" key="13">
    <source>
        <dbReference type="SAM" id="Phobius"/>
    </source>
</evidence>
<dbReference type="InterPro" id="IPR003599">
    <property type="entry name" value="Ig_sub"/>
</dbReference>
<feature type="domain" description="Ig-like" evidence="14">
    <location>
        <begin position="261"/>
        <end position="352"/>
    </location>
</feature>
<dbReference type="FunFam" id="2.60.40.10:FF:000032">
    <property type="entry name" value="palladin isoform X1"/>
    <property type="match status" value="1"/>
</dbReference>
<keyword evidence="2" id="KW-1003">Cell membrane</keyword>
<dbReference type="STRING" id="451379.A0A0N5AT71"/>
<dbReference type="WBParaSite" id="SMUV_0000801501-mRNA-1">
    <property type="protein sequence ID" value="SMUV_0000801501-mRNA-1"/>
    <property type="gene ID" value="SMUV_0000801501"/>
</dbReference>
<evidence type="ECO:0000256" key="5">
    <source>
        <dbReference type="ARBA" id="ARBA00022737"/>
    </source>
</evidence>